<protein>
    <submittedName>
        <fullName evidence="1">Uncharacterized protein</fullName>
    </submittedName>
</protein>
<name>A0ACB8UIM0_9APHY</name>
<sequence length="699" mass="78571">MMQILVTYQTEDHEESGDTEANLDLAGIISQYIDSFYGPRENRNAYQVDHSAWDSLQEYLLPPTSPDIDTDTTDTEDDASADAPDVTQPFFCLEQLSKTGATIPPDLFDNILFYVDRRSPRSARKPKSKGYKRLKRHQSTDVAHSLKACSLVCRHWANRCRQNTFSGAELVISSAEDAEIFRTYATRGCSSLLPVHKLIERISVEQSYSAPRSFCHILYPLWPLLGDHVKYTSLKLTGPIPDKFPRVFLDSPHWSFAPSAVISPLLPRYYHRISVSKVHLPSFAHVVRYTKHLKHAQQVEFTEFTWEVADRDRDPLRRFPRTTMPREPLAHRMSLSIRNCTDNIRLCPHMAVTCTNFWLHWLSPAAYWWVLSLVALLKESYVEDDNANPQCFMHGLEATLKEPPALTLSLQPQRTQFNSIAGTDYELVIDDQSLIGPMPIDRILGFAVICSSRKTNPVNLDELVTHLRSLQMPLAIVVVFRGYGNLQAYAEGFRPVAFNPAEGDGPYVFACKRSEISPFHDVPSAGEDDFVGIDPITLGSTVQSWETQRDIIPSLLRCKYYIISTAPTMDYNGNRQEYIRTVQLGHARLSIATGLIGVESTCSQAQCSKPSLSRKVETELFIKSSKDTTPHIHSATNAIIGNSRLSKLQIVGPLPDGFPLTTPYCQGTLLSTASPPSLLPYQDIMVENLHLPSSLNAAK</sequence>
<dbReference type="EMBL" id="MU274900">
    <property type="protein sequence ID" value="KAI0094174.1"/>
    <property type="molecule type" value="Genomic_DNA"/>
</dbReference>
<proteinExistence type="predicted"/>
<evidence type="ECO:0000313" key="2">
    <source>
        <dbReference type="Proteomes" id="UP001055072"/>
    </source>
</evidence>
<keyword evidence="2" id="KW-1185">Reference proteome</keyword>
<evidence type="ECO:0000313" key="1">
    <source>
        <dbReference type="EMBL" id="KAI0094174.1"/>
    </source>
</evidence>
<gene>
    <name evidence="1" type="ORF">BDY19DRAFT_901425</name>
</gene>
<accession>A0ACB8UIM0</accession>
<reference evidence="1" key="1">
    <citation type="journal article" date="2021" name="Environ. Microbiol.">
        <title>Gene family expansions and transcriptome signatures uncover fungal adaptations to wood decay.</title>
        <authorList>
            <person name="Hage H."/>
            <person name="Miyauchi S."/>
            <person name="Viragh M."/>
            <person name="Drula E."/>
            <person name="Min B."/>
            <person name="Chaduli D."/>
            <person name="Navarro D."/>
            <person name="Favel A."/>
            <person name="Norest M."/>
            <person name="Lesage-Meessen L."/>
            <person name="Balint B."/>
            <person name="Merenyi Z."/>
            <person name="de Eugenio L."/>
            <person name="Morin E."/>
            <person name="Martinez A.T."/>
            <person name="Baldrian P."/>
            <person name="Stursova M."/>
            <person name="Martinez M.J."/>
            <person name="Novotny C."/>
            <person name="Magnuson J.K."/>
            <person name="Spatafora J.W."/>
            <person name="Maurice S."/>
            <person name="Pangilinan J."/>
            <person name="Andreopoulos W."/>
            <person name="LaButti K."/>
            <person name="Hundley H."/>
            <person name="Na H."/>
            <person name="Kuo A."/>
            <person name="Barry K."/>
            <person name="Lipzen A."/>
            <person name="Henrissat B."/>
            <person name="Riley R."/>
            <person name="Ahrendt S."/>
            <person name="Nagy L.G."/>
            <person name="Grigoriev I.V."/>
            <person name="Martin F."/>
            <person name="Rosso M.N."/>
        </authorList>
    </citation>
    <scope>NUCLEOTIDE SEQUENCE</scope>
    <source>
        <strain evidence="1">CBS 384.51</strain>
    </source>
</reference>
<organism evidence="1 2">
    <name type="scientific">Irpex rosettiformis</name>
    <dbReference type="NCBI Taxonomy" id="378272"/>
    <lineage>
        <taxon>Eukaryota</taxon>
        <taxon>Fungi</taxon>
        <taxon>Dikarya</taxon>
        <taxon>Basidiomycota</taxon>
        <taxon>Agaricomycotina</taxon>
        <taxon>Agaricomycetes</taxon>
        <taxon>Polyporales</taxon>
        <taxon>Irpicaceae</taxon>
        <taxon>Irpex</taxon>
    </lineage>
</organism>
<dbReference type="Proteomes" id="UP001055072">
    <property type="component" value="Unassembled WGS sequence"/>
</dbReference>
<comment type="caution">
    <text evidence="1">The sequence shown here is derived from an EMBL/GenBank/DDBJ whole genome shotgun (WGS) entry which is preliminary data.</text>
</comment>